<feature type="region of interest" description="Disordered" evidence="8">
    <location>
        <begin position="1"/>
        <end position="66"/>
    </location>
</feature>
<dbReference type="SMART" id="SM00387">
    <property type="entry name" value="HATPase_c"/>
    <property type="match status" value="1"/>
</dbReference>
<dbReference type="GO" id="GO:0004673">
    <property type="term" value="F:protein histidine kinase activity"/>
    <property type="evidence" value="ECO:0007669"/>
    <property type="project" value="UniProtKB-EC"/>
</dbReference>
<dbReference type="Pfam" id="PF07568">
    <property type="entry name" value="HisKA_2"/>
    <property type="match status" value="1"/>
</dbReference>
<evidence type="ECO:0000313" key="13">
    <source>
        <dbReference type="Proteomes" id="UP000298216"/>
    </source>
</evidence>
<dbReference type="EMBL" id="SPVH01000002">
    <property type="protein sequence ID" value="TFW14106.1"/>
    <property type="molecule type" value="Genomic_DNA"/>
</dbReference>
<keyword evidence="5" id="KW-0547">Nucleotide-binding</keyword>
<name>A0A4Y9S233_9CAUL</name>
<accession>A0A4Y9S233</accession>
<dbReference type="Gene3D" id="3.30.565.10">
    <property type="entry name" value="Histidine kinase-like ATPase, C-terminal domain"/>
    <property type="match status" value="1"/>
</dbReference>
<comment type="caution">
    <text evidence="12">The sequence shown here is derived from an EMBL/GenBank/DDBJ whole genome shotgun (WGS) entry which is preliminary data.</text>
</comment>
<dbReference type="PANTHER" id="PTHR41523:SF8">
    <property type="entry name" value="ETHYLENE RESPONSE SENSOR PROTEIN"/>
    <property type="match status" value="1"/>
</dbReference>
<dbReference type="CDD" id="cd16936">
    <property type="entry name" value="HATPase_RsbW-like"/>
    <property type="match status" value="1"/>
</dbReference>
<keyword evidence="3" id="KW-0597">Phosphoprotein</keyword>
<dbReference type="InterPro" id="IPR011495">
    <property type="entry name" value="Sig_transdc_His_kin_sub2_dim/P"/>
</dbReference>
<evidence type="ECO:0000256" key="1">
    <source>
        <dbReference type="ARBA" id="ARBA00000085"/>
    </source>
</evidence>
<evidence type="ECO:0000256" key="4">
    <source>
        <dbReference type="ARBA" id="ARBA00022679"/>
    </source>
</evidence>
<dbReference type="SUPFAM" id="SSF55781">
    <property type="entry name" value="GAF domain-like"/>
    <property type="match status" value="1"/>
</dbReference>
<dbReference type="PANTHER" id="PTHR41523">
    <property type="entry name" value="TWO-COMPONENT SYSTEM SENSOR PROTEIN"/>
    <property type="match status" value="1"/>
</dbReference>
<dbReference type="InterPro" id="IPR003018">
    <property type="entry name" value="GAF"/>
</dbReference>
<evidence type="ECO:0000259" key="9">
    <source>
        <dbReference type="SMART" id="SM00065"/>
    </source>
</evidence>
<comment type="catalytic activity">
    <reaction evidence="1">
        <text>ATP + protein L-histidine = ADP + protein N-phospho-L-histidine.</text>
        <dbReference type="EC" id="2.7.13.3"/>
    </reaction>
</comment>
<feature type="compositionally biased region" description="Low complexity" evidence="8">
    <location>
        <begin position="49"/>
        <end position="61"/>
    </location>
</feature>
<keyword evidence="7" id="KW-0067">ATP-binding</keyword>
<reference evidence="12 13" key="1">
    <citation type="submission" date="2019-03" db="EMBL/GenBank/DDBJ databases">
        <title>Draft genome of Brevundimonas sp. a heavy metal resistant soil bacteria.</title>
        <authorList>
            <person name="Soto J."/>
        </authorList>
    </citation>
    <scope>NUCLEOTIDE SEQUENCE [LARGE SCALE GENOMIC DNA]</scope>
    <source>
        <strain evidence="12 13">B-10</strain>
    </source>
</reference>
<protein>
    <recommendedName>
        <fullName evidence="2">histidine kinase</fullName>
        <ecNumber evidence="2">2.7.13.3</ecNumber>
    </recommendedName>
</protein>
<dbReference type="InterPro" id="IPR011102">
    <property type="entry name" value="Sig_transdc_His_kinase_HWE"/>
</dbReference>
<feature type="domain" description="Histidine kinase/HSP90-like ATPase" evidence="10">
    <location>
        <begin position="345"/>
        <end position="449"/>
    </location>
</feature>
<evidence type="ECO:0000256" key="6">
    <source>
        <dbReference type="ARBA" id="ARBA00022777"/>
    </source>
</evidence>
<dbReference type="InterPro" id="IPR029016">
    <property type="entry name" value="GAF-like_dom_sf"/>
</dbReference>
<evidence type="ECO:0000259" key="10">
    <source>
        <dbReference type="SMART" id="SM00387"/>
    </source>
</evidence>
<sequence>MTRSREPRFSPLPHTRPPSDTGLTPEIAELVAEVHADTAAETQIQMDDPVAPKVEEAPAPETRSTADELRYRLKQQSLLARFGEVALRERDRQALLDAACEVCADGLETPLSKVLIHNEARDRLVLVAGVGWSGEVEGRASLGVELDSPAGYAFQTGKPLISNHLDIEDRFRTPKLLADHGVRRAINVLIRPELDGEPWGVLEVDSPDEGQFDARDALFLDAFAAVVGAAIARQQTEQRLLAAIEHQALLTREVSHRVKNSLSLVSSLLSMQARGAASDDVRAALATAGSRIQAISQVHDQLWRGADVQTVILSDFLCQLCAAIDTGSDRHVITCEASDAPLGADIAIPLGLIVNELVTNAIKYAYGPDGGDIAVTGRIADGRLTVTVADQGKGFDLIAARSDRSLGMRVIDSLVRQIGGTIVNQAPHAGKDAGEGEGVGAILVVEASAT</sequence>
<dbReference type="SMART" id="SM00911">
    <property type="entry name" value="HWE_HK"/>
    <property type="match status" value="1"/>
</dbReference>
<evidence type="ECO:0000256" key="7">
    <source>
        <dbReference type="ARBA" id="ARBA00022840"/>
    </source>
</evidence>
<feature type="domain" description="GAF" evidence="9">
    <location>
        <begin position="91"/>
        <end position="241"/>
    </location>
</feature>
<dbReference type="Gene3D" id="3.30.450.40">
    <property type="match status" value="1"/>
</dbReference>
<keyword evidence="13" id="KW-1185">Reference proteome</keyword>
<dbReference type="GO" id="GO:0005524">
    <property type="term" value="F:ATP binding"/>
    <property type="evidence" value="ECO:0007669"/>
    <property type="project" value="UniProtKB-KW"/>
</dbReference>
<dbReference type="SMART" id="SM00065">
    <property type="entry name" value="GAF"/>
    <property type="match status" value="1"/>
</dbReference>
<evidence type="ECO:0000256" key="3">
    <source>
        <dbReference type="ARBA" id="ARBA00022553"/>
    </source>
</evidence>
<evidence type="ECO:0000259" key="11">
    <source>
        <dbReference type="SMART" id="SM00911"/>
    </source>
</evidence>
<dbReference type="AlphaFoldDB" id="A0A4Y9S233"/>
<keyword evidence="6" id="KW-0418">Kinase</keyword>
<evidence type="ECO:0000313" key="12">
    <source>
        <dbReference type="EMBL" id="TFW14106.1"/>
    </source>
</evidence>
<evidence type="ECO:0000256" key="8">
    <source>
        <dbReference type="SAM" id="MobiDB-lite"/>
    </source>
</evidence>
<dbReference type="Proteomes" id="UP000298216">
    <property type="component" value="Unassembled WGS sequence"/>
</dbReference>
<keyword evidence="4" id="KW-0808">Transferase</keyword>
<dbReference type="EC" id="2.7.13.3" evidence="2"/>
<dbReference type="SUPFAM" id="SSF55874">
    <property type="entry name" value="ATPase domain of HSP90 chaperone/DNA topoisomerase II/histidine kinase"/>
    <property type="match status" value="1"/>
</dbReference>
<dbReference type="InterPro" id="IPR003594">
    <property type="entry name" value="HATPase_dom"/>
</dbReference>
<dbReference type="Pfam" id="PF13185">
    <property type="entry name" value="GAF_2"/>
    <property type="match status" value="1"/>
</dbReference>
<dbReference type="OrthoDB" id="9767435at2"/>
<organism evidence="12 13">
    <name type="scientific">Brevundimonas intermedia</name>
    <dbReference type="NCBI Taxonomy" id="74315"/>
    <lineage>
        <taxon>Bacteria</taxon>
        <taxon>Pseudomonadati</taxon>
        <taxon>Pseudomonadota</taxon>
        <taxon>Alphaproteobacteria</taxon>
        <taxon>Caulobacterales</taxon>
        <taxon>Caulobacteraceae</taxon>
        <taxon>Brevundimonas</taxon>
    </lineage>
</organism>
<dbReference type="Pfam" id="PF13581">
    <property type="entry name" value="HATPase_c_2"/>
    <property type="match status" value="1"/>
</dbReference>
<evidence type="ECO:0000256" key="2">
    <source>
        <dbReference type="ARBA" id="ARBA00012438"/>
    </source>
</evidence>
<proteinExistence type="predicted"/>
<dbReference type="InterPro" id="IPR036890">
    <property type="entry name" value="HATPase_C_sf"/>
</dbReference>
<evidence type="ECO:0000256" key="5">
    <source>
        <dbReference type="ARBA" id="ARBA00022741"/>
    </source>
</evidence>
<gene>
    <name evidence="12" type="ORF">EGY25_02545</name>
</gene>
<feature type="domain" description="Signal transduction histidine kinase HWE region" evidence="11">
    <location>
        <begin position="253"/>
        <end position="339"/>
    </location>
</feature>